<protein>
    <recommendedName>
        <fullName evidence="4">Integral membrane protein</fullName>
    </recommendedName>
</protein>
<evidence type="ECO:0000313" key="2">
    <source>
        <dbReference type="EMBL" id="AWN40785.1"/>
    </source>
</evidence>
<organism evidence="2 3">
    <name type="scientific">Methylobacterium durans</name>
    <dbReference type="NCBI Taxonomy" id="2202825"/>
    <lineage>
        <taxon>Bacteria</taxon>
        <taxon>Pseudomonadati</taxon>
        <taxon>Pseudomonadota</taxon>
        <taxon>Alphaproteobacteria</taxon>
        <taxon>Hyphomicrobiales</taxon>
        <taxon>Methylobacteriaceae</taxon>
        <taxon>Methylobacterium</taxon>
    </lineage>
</organism>
<keyword evidence="1" id="KW-0472">Membrane</keyword>
<dbReference type="AlphaFoldDB" id="A0A2U8W3V4"/>
<dbReference type="RefSeq" id="WP_109889234.1">
    <property type="nucleotide sequence ID" value="NZ_CP029550.1"/>
</dbReference>
<feature type="transmembrane region" description="Helical" evidence="1">
    <location>
        <begin position="74"/>
        <end position="92"/>
    </location>
</feature>
<dbReference type="Proteomes" id="UP000245926">
    <property type="component" value="Chromosome"/>
</dbReference>
<dbReference type="EMBL" id="CP029550">
    <property type="protein sequence ID" value="AWN40785.1"/>
    <property type="molecule type" value="Genomic_DNA"/>
</dbReference>
<reference evidence="3" key="1">
    <citation type="submission" date="2018-05" db="EMBL/GenBank/DDBJ databases">
        <title>Complete Genome Sequence of Methylobacterium sp. 17SD2-17.</title>
        <authorList>
            <person name="Srinivasan S."/>
        </authorList>
    </citation>
    <scope>NUCLEOTIDE SEQUENCE [LARGE SCALE GENOMIC DNA]</scope>
    <source>
        <strain evidence="3">17SD2-17</strain>
    </source>
</reference>
<keyword evidence="1" id="KW-1133">Transmembrane helix</keyword>
<evidence type="ECO:0000256" key="1">
    <source>
        <dbReference type="SAM" id="Phobius"/>
    </source>
</evidence>
<keyword evidence="1" id="KW-0812">Transmembrane</keyword>
<evidence type="ECO:0000313" key="3">
    <source>
        <dbReference type="Proteomes" id="UP000245926"/>
    </source>
</evidence>
<name>A0A2U8W3V4_9HYPH</name>
<feature type="transmembrane region" description="Helical" evidence="1">
    <location>
        <begin position="104"/>
        <end position="127"/>
    </location>
</feature>
<dbReference type="OrthoDB" id="7851455at2"/>
<evidence type="ECO:0008006" key="4">
    <source>
        <dbReference type="Google" id="ProtNLM"/>
    </source>
</evidence>
<accession>A0A2U8W3V4</accession>
<dbReference type="KEGG" id="mets:DK389_09925"/>
<feature type="transmembrane region" description="Helical" evidence="1">
    <location>
        <begin position="46"/>
        <end position="68"/>
    </location>
</feature>
<feature type="transmembrane region" description="Helical" evidence="1">
    <location>
        <begin position="12"/>
        <end position="34"/>
    </location>
</feature>
<keyword evidence="3" id="KW-1185">Reference proteome</keyword>
<gene>
    <name evidence="2" type="ORF">DK389_09925</name>
</gene>
<sequence>MDMIEPNVAALLWFALFAGVASIGFYVLTGVFPLETRPDLRSRPLGLALIAANVVLLLALVGGSMVYGAAHLRWTSLVIVAGFAVLFAPGLFNVWPQRWRDGMAGLAIVLTSFGVSLGLLQHVGAVFSL</sequence>
<proteinExistence type="predicted"/>